<evidence type="ECO:0000313" key="5">
    <source>
        <dbReference type="Proteomes" id="UP001163203"/>
    </source>
</evidence>
<keyword evidence="1 4" id="KW-0808">Transferase</keyword>
<keyword evidence="2 4" id="KW-0012">Acyltransferase</keyword>
<name>A0ABY7BB37_9PSEU</name>
<dbReference type="EC" id="2.3.1.-" evidence="4"/>
<evidence type="ECO:0000313" key="4">
    <source>
        <dbReference type="EMBL" id="WAL68634.1"/>
    </source>
</evidence>
<proteinExistence type="predicted"/>
<protein>
    <submittedName>
        <fullName evidence="4">GNAT family N-acetyltransferase</fullName>
        <ecNumber evidence="4">2.3.1.-</ecNumber>
    </submittedName>
</protein>
<dbReference type="InterPro" id="IPR050832">
    <property type="entry name" value="Bact_Acetyltransf"/>
</dbReference>
<dbReference type="EMBL" id="CP113836">
    <property type="protein sequence ID" value="WAL68634.1"/>
    <property type="molecule type" value="Genomic_DNA"/>
</dbReference>
<dbReference type="InterPro" id="IPR016181">
    <property type="entry name" value="Acyl_CoA_acyltransferase"/>
</dbReference>
<gene>
    <name evidence="4" type="ORF">ORV05_12930</name>
</gene>
<evidence type="ECO:0000259" key="3">
    <source>
        <dbReference type="PROSITE" id="PS51186"/>
    </source>
</evidence>
<evidence type="ECO:0000256" key="1">
    <source>
        <dbReference type="ARBA" id="ARBA00022679"/>
    </source>
</evidence>
<reference evidence="4" key="1">
    <citation type="submission" date="2022-11" db="EMBL/GenBank/DDBJ databases">
        <authorList>
            <person name="Mo P."/>
        </authorList>
    </citation>
    <scope>NUCLEOTIDE SEQUENCE</scope>
    <source>
        <strain evidence="4">HUAS 11-8</strain>
    </source>
</reference>
<accession>A0ABY7BB37</accession>
<dbReference type="CDD" id="cd04301">
    <property type="entry name" value="NAT_SF"/>
    <property type="match status" value="1"/>
</dbReference>
<dbReference type="Pfam" id="PF13673">
    <property type="entry name" value="Acetyltransf_10"/>
    <property type="match status" value="1"/>
</dbReference>
<dbReference type="RefSeq" id="WP_268758727.1">
    <property type="nucleotide sequence ID" value="NZ_CP113836.1"/>
</dbReference>
<dbReference type="PROSITE" id="PS51186">
    <property type="entry name" value="GNAT"/>
    <property type="match status" value="1"/>
</dbReference>
<dbReference type="PANTHER" id="PTHR43877">
    <property type="entry name" value="AMINOALKYLPHOSPHONATE N-ACETYLTRANSFERASE-RELATED-RELATED"/>
    <property type="match status" value="1"/>
</dbReference>
<dbReference type="InterPro" id="IPR000182">
    <property type="entry name" value="GNAT_dom"/>
</dbReference>
<dbReference type="Proteomes" id="UP001163203">
    <property type="component" value="Chromosome"/>
</dbReference>
<dbReference type="SUPFAM" id="SSF55729">
    <property type="entry name" value="Acyl-CoA N-acyltransferases (Nat)"/>
    <property type="match status" value="1"/>
</dbReference>
<dbReference type="GO" id="GO:0016746">
    <property type="term" value="F:acyltransferase activity"/>
    <property type="evidence" value="ECO:0007669"/>
    <property type="project" value="UniProtKB-KW"/>
</dbReference>
<sequence length="239" mass="26238">MDSLCVTRVSRNCWHALDDDLVIGRGEVSRRPDGRPFLSIDVWRDDAFGRLAEAMLPVLPRPLYTVVDEGDAGLTSQWCAAGFSVRRREWECLIPTGPAEPSDLPVISPEEAPLSELDRVIREEVEAELGWQEMPAELLGPGVVDPSKYAVATKSGRYVGLIRVTQVRRLPRIGLIAVRADERHRGVARALLGHALGSLHDRGIETASAELNESNTAALALFEGFGARRVGSNLELVLR</sequence>
<organism evidence="4 5">
    <name type="scientific">Amycolatopsis cynarae</name>
    <dbReference type="NCBI Taxonomy" id="2995223"/>
    <lineage>
        <taxon>Bacteria</taxon>
        <taxon>Bacillati</taxon>
        <taxon>Actinomycetota</taxon>
        <taxon>Actinomycetes</taxon>
        <taxon>Pseudonocardiales</taxon>
        <taxon>Pseudonocardiaceae</taxon>
        <taxon>Amycolatopsis</taxon>
    </lineage>
</organism>
<dbReference type="Gene3D" id="3.40.630.30">
    <property type="match status" value="1"/>
</dbReference>
<keyword evidence="5" id="KW-1185">Reference proteome</keyword>
<evidence type="ECO:0000256" key="2">
    <source>
        <dbReference type="ARBA" id="ARBA00023315"/>
    </source>
</evidence>
<feature type="domain" description="N-acetyltransferase" evidence="3">
    <location>
        <begin position="105"/>
        <end position="239"/>
    </location>
</feature>